<dbReference type="PATRIC" id="fig|1280952.3.peg.1911"/>
<name>A0A059FDD4_9PROT</name>
<proteinExistence type="predicted"/>
<organism evidence="2 3">
    <name type="scientific">Hyphomonas jannaschiana VP2</name>
    <dbReference type="NCBI Taxonomy" id="1280952"/>
    <lineage>
        <taxon>Bacteria</taxon>
        <taxon>Pseudomonadati</taxon>
        <taxon>Pseudomonadota</taxon>
        <taxon>Alphaproteobacteria</taxon>
        <taxon>Hyphomonadales</taxon>
        <taxon>Hyphomonadaceae</taxon>
        <taxon>Hyphomonas</taxon>
    </lineage>
</organism>
<dbReference type="Proteomes" id="UP000024816">
    <property type="component" value="Unassembled WGS sequence"/>
</dbReference>
<reference evidence="2 3" key="1">
    <citation type="journal article" date="2014" name="Antonie Van Leeuwenhoek">
        <title>Hyphomonas beringensis sp. nov. and Hyphomonas chukchiensis sp. nov., isolated from surface seawater of the Bering Sea and Chukchi Sea.</title>
        <authorList>
            <person name="Li C."/>
            <person name="Lai Q."/>
            <person name="Li G."/>
            <person name="Dong C."/>
            <person name="Wang J."/>
            <person name="Liao Y."/>
            <person name="Shao Z."/>
        </authorList>
    </citation>
    <scope>NUCLEOTIDE SEQUENCE [LARGE SCALE GENOMIC DNA]</scope>
    <source>
        <strain evidence="2 3">VP2</strain>
    </source>
</reference>
<accession>A0A059FDD4</accession>
<keyword evidence="3" id="KW-1185">Reference proteome</keyword>
<dbReference type="EMBL" id="ARYJ01000005">
    <property type="protein sequence ID" value="KCZ88607.1"/>
    <property type="molecule type" value="Genomic_DNA"/>
</dbReference>
<sequence length="162" mass="17545">MTTIRAYAPADLPALHAINEQGVPGVSRETIESLGKWVSLSECLVAVDDAGHPIGFLNLVPPGTSAYTSPNLRWFEARGGNVNYVDRIAIDASARGQRIGEALYEAAFTACAGRYEAIGCEVNRLPPNPGSLRFHKRLGFEEVGSQAFVPGEKEVIYLERTL</sequence>
<dbReference type="AlphaFoldDB" id="A0A059FDD4"/>
<gene>
    <name evidence="2" type="ORF">HJA_09569</name>
</gene>
<dbReference type="Pfam" id="PF00583">
    <property type="entry name" value="Acetyltransf_1"/>
    <property type="match status" value="1"/>
</dbReference>
<protein>
    <submittedName>
        <fullName evidence="2">GNAT family acetyltransferase</fullName>
    </submittedName>
</protein>
<dbReference type="RefSeq" id="WP_035581432.1">
    <property type="nucleotide sequence ID" value="NZ_ARYJ01000005.1"/>
</dbReference>
<dbReference type="STRING" id="1280952.HJA_09569"/>
<evidence type="ECO:0000313" key="2">
    <source>
        <dbReference type="EMBL" id="KCZ88607.1"/>
    </source>
</evidence>
<dbReference type="GO" id="GO:0016747">
    <property type="term" value="F:acyltransferase activity, transferring groups other than amino-acyl groups"/>
    <property type="evidence" value="ECO:0007669"/>
    <property type="project" value="InterPro"/>
</dbReference>
<evidence type="ECO:0000313" key="3">
    <source>
        <dbReference type="Proteomes" id="UP000024816"/>
    </source>
</evidence>
<dbReference type="OrthoDB" id="6182349at2"/>
<dbReference type="InterPro" id="IPR016181">
    <property type="entry name" value="Acyl_CoA_acyltransferase"/>
</dbReference>
<dbReference type="Gene3D" id="3.40.630.30">
    <property type="match status" value="1"/>
</dbReference>
<dbReference type="SUPFAM" id="SSF55729">
    <property type="entry name" value="Acyl-CoA N-acyltransferases (Nat)"/>
    <property type="match status" value="1"/>
</dbReference>
<evidence type="ECO:0000259" key="1">
    <source>
        <dbReference type="PROSITE" id="PS51186"/>
    </source>
</evidence>
<dbReference type="eggNOG" id="COG3818">
    <property type="taxonomic scope" value="Bacteria"/>
</dbReference>
<dbReference type="InterPro" id="IPR000182">
    <property type="entry name" value="GNAT_dom"/>
</dbReference>
<comment type="caution">
    <text evidence="2">The sequence shown here is derived from an EMBL/GenBank/DDBJ whole genome shotgun (WGS) entry which is preliminary data.</text>
</comment>
<feature type="domain" description="N-acetyltransferase" evidence="1">
    <location>
        <begin position="2"/>
        <end position="162"/>
    </location>
</feature>
<keyword evidence="2" id="KW-0808">Transferase</keyword>
<dbReference type="PROSITE" id="PS51186">
    <property type="entry name" value="GNAT"/>
    <property type="match status" value="1"/>
</dbReference>